<sequence length="365" mass="40136">MSEFVPGIALTGDFFAEVVQPILATQFPALQYGAALIGPGSEVLGFDTPMSMDHDWGLRVFLFLHEQDAQVFSHRIASVLSHELPPVFRGAPVAIATLTTSSSVRSMELVNAMDGPVKHHVVPMTVRRFCELQLGCDATKGLSAAQWLSIPSHALGEVVKGAVYLDTTGEITALRKQLAWYPRDVGLYMLAAGWQRIGDEEHLMPRAGHAGSELGSALIGSRLVRDVMHLCFLMEKQHAPYAKWLGTAFSRLDCAAAMEPLLRRVQVATSWETRQAPLGEAYALLARMHNAVGITREMHTEVSGFHDRPWKVIHGEEFAQALLEQIKDDEVKAIAQRSLVGSVSQWTDNVAMENVGSKNIQAIYQ</sequence>
<feature type="domain" description="DUF4037" evidence="1">
    <location>
        <begin position="147"/>
        <end position="245"/>
    </location>
</feature>
<gene>
    <name evidence="2" type="ORF">LEL_02367</name>
</gene>
<dbReference type="OrthoDB" id="9972642at2759"/>
<dbReference type="AlphaFoldDB" id="A0A168I7M9"/>
<evidence type="ECO:0000313" key="2">
    <source>
        <dbReference type="EMBL" id="OAA78881.1"/>
    </source>
</evidence>
<dbReference type="InterPro" id="IPR025117">
    <property type="entry name" value="DUF4037"/>
</dbReference>
<organism evidence="2 3">
    <name type="scientific">Akanthomyces lecanii RCEF 1005</name>
    <dbReference type="NCBI Taxonomy" id="1081108"/>
    <lineage>
        <taxon>Eukaryota</taxon>
        <taxon>Fungi</taxon>
        <taxon>Dikarya</taxon>
        <taxon>Ascomycota</taxon>
        <taxon>Pezizomycotina</taxon>
        <taxon>Sordariomycetes</taxon>
        <taxon>Hypocreomycetidae</taxon>
        <taxon>Hypocreales</taxon>
        <taxon>Cordycipitaceae</taxon>
        <taxon>Akanthomyces</taxon>
        <taxon>Cordyceps confragosa</taxon>
    </lineage>
</organism>
<dbReference type="EMBL" id="AZHF01000002">
    <property type="protein sequence ID" value="OAA78881.1"/>
    <property type="molecule type" value="Genomic_DNA"/>
</dbReference>
<protein>
    <recommendedName>
        <fullName evidence="1">DUF4037 domain-containing protein</fullName>
    </recommendedName>
</protein>
<accession>A0A168I7M9</accession>
<evidence type="ECO:0000259" key="1">
    <source>
        <dbReference type="Pfam" id="PF13228"/>
    </source>
</evidence>
<dbReference type="Proteomes" id="UP000076881">
    <property type="component" value="Unassembled WGS sequence"/>
</dbReference>
<keyword evidence="3" id="KW-1185">Reference proteome</keyword>
<comment type="caution">
    <text evidence="2">The sequence shown here is derived from an EMBL/GenBank/DDBJ whole genome shotgun (WGS) entry which is preliminary data.</text>
</comment>
<reference evidence="2 3" key="1">
    <citation type="journal article" date="2016" name="Genome Biol. Evol.">
        <title>Divergent and convergent evolution of fungal pathogenicity.</title>
        <authorList>
            <person name="Shang Y."/>
            <person name="Xiao G."/>
            <person name="Zheng P."/>
            <person name="Cen K."/>
            <person name="Zhan S."/>
            <person name="Wang C."/>
        </authorList>
    </citation>
    <scope>NUCLEOTIDE SEQUENCE [LARGE SCALE GENOMIC DNA]</scope>
    <source>
        <strain evidence="2 3">RCEF 1005</strain>
    </source>
</reference>
<proteinExistence type="predicted"/>
<evidence type="ECO:0000313" key="3">
    <source>
        <dbReference type="Proteomes" id="UP000076881"/>
    </source>
</evidence>
<name>A0A168I7M9_CORDF</name>
<dbReference type="Pfam" id="PF13228">
    <property type="entry name" value="DUF4037"/>
    <property type="match status" value="1"/>
</dbReference>